<dbReference type="Pfam" id="PF03886">
    <property type="entry name" value="ABC_trans_aux"/>
    <property type="match status" value="1"/>
</dbReference>
<protein>
    <recommendedName>
        <fullName evidence="2">ABC-type transport auxiliary lipoprotein component domain-containing protein</fullName>
    </recommendedName>
</protein>
<dbReference type="SUPFAM" id="SSF159594">
    <property type="entry name" value="XCC0632-like"/>
    <property type="match status" value="1"/>
</dbReference>
<feature type="signal peptide" evidence="1">
    <location>
        <begin position="1"/>
        <end position="23"/>
    </location>
</feature>
<keyword evidence="1" id="KW-0732">Signal</keyword>
<evidence type="ECO:0000313" key="3">
    <source>
        <dbReference type="EMBL" id="AJG18211.1"/>
    </source>
</evidence>
<reference evidence="3 4" key="1">
    <citation type="journal article" date="2015" name="Genome Announc.">
        <title>Complete Genome Sequence of Cupriavidus basilensis 4G11, Isolated from the Oak Ridge Field Research Center Site.</title>
        <authorList>
            <person name="Ray J."/>
            <person name="Waters R.J."/>
            <person name="Skerker J.M."/>
            <person name="Kuehl J.V."/>
            <person name="Price M.N."/>
            <person name="Huang J."/>
            <person name="Chakraborty R."/>
            <person name="Arkin A.P."/>
            <person name="Deutschbauer A."/>
        </authorList>
    </citation>
    <scope>NUCLEOTIDE SEQUENCE [LARGE SCALE GENOMIC DNA]</scope>
    <source>
        <strain evidence="3">4G11</strain>
    </source>
</reference>
<gene>
    <name evidence="3" type="ORF">RR42_m0799</name>
</gene>
<organism evidence="3 4">
    <name type="scientific">Cupriavidus basilensis</name>
    <dbReference type="NCBI Taxonomy" id="68895"/>
    <lineage>
        <taxon>Bacteria</taxon>
        <taxon>Pseudomonadati</taxon>
        <taxon>Pseudomonadota</taxon>
        <taxon>Betaproteobacteria</taxon>
        <taxon>Burkholderiales</taxon>
        <taxon>Burkholderiaceae</taxon>
        <taxon>Cupriavidus</taxon>
    </lineage>
</organism>
<name>A0A0C4YC61_9BURK</name>
<dbReference type="EMBL" id="CP010536">
    <property type="protein sequence ID" value="AJG18211.1"/>
    <property type="molecule type" value="Genomic_DNA"/>
</dbReference>
<dbReference type="PROSITE" id="PS51257">
    <property type="entry name" value="PROKAR_LIPOPROTEIN"/>
    <property type="match status" value="1"/>
</dbReference>
<evidence type="ECO:0000259" key="2">
    <source>
        <dbReference type="Pfam" id="PF03886"/>
    </source>
</evidence>
<dbReference type="KEGG" id="cbw:RR42_m0799"/>
<accession>A0A0C4YC61</accession>
<keyword evidence="4" id="KW-1185">Reference proteome</keyword>
<dbReference type="InterPro" id="IPR005586">
    <property type="entry name" value="ABC_trans_aux"/>
</dbReference>
<evidence type="ECO:0000313" key="4">
    <source>
        <dbReference type="Proteomes" id="UP000031843"/>
    </source>
</evidence>
<feature type="chain" id="PRO_5002185596" description="ABC-type transport auxiliary lipoprotein component domain-containing protein" evidence="1">
    <location>
        <begin position="24"/>
        <end position="217"/>
    </location>
</feature>
<dbReference type="Gene3D" id="3.40.50.10610">
    <property type="entry name" value="ABC-type transport auxiliary lipoprotein component"/>
    <property type="match status" value="1"/>
</dbReference>
<feature type="domain" description="ABC-type transport auxiliary lipoprotein component" evidence="2">
    <location>
        <begin position="53"/>
        <end position="205"/>
    </location>
</feature>
<sequence length="217" mass="23032">MTRIEMTCHRLLLPLMLPLSLAAAMLAGCASPDPRYYTLAQGPAAATAAGAEGQAAAPAQAQPVWIEVAPVRVPERLNRPQLVVRGGKDGNELKLLDLSRWSAPLPDELRDALSQQLQARLGAVDTYQQGLSEVEPVFRITTEVVRLDADVGQRAGAVINWTVRRLPDGKVKAGRTQAELAAPGAVDGVVAAYRQIVASTADDIAAGVETLRRGTAK</sequence>
<dbReference type="STRING" id="68895.RR42_m0799"/>
<evidence type="ECO:0000256" key="1">
    <source>
        <dbReference type="SAM" id="SignalP"/>
    </source>
</evidence>
<dbReference type="Proteomes" id="UP000031843">
    <property type="component" value="Chromosome main"/>
</dbReference>
<dbReference type="AlphaFoldDB" id="A0A0C4YC61"/>
<proteinExistence type="predicted"/>